<evidence type="ECO:0000256" key="5">
    <source>
        <dbReference type="ARBA" id="ARBA00023237"/>
    </source>
</evidence>
<dbReference type="InterPro" id="IPR011990">
    <property type="entry name" value="TPR-like_helical_dom_sf"/>
</dbReference>
<dbReference type="RefSeq" id="WP_073003285.1">
    <property type="nucleotide sequence ID" value="NZ_FQUM01000012.1"/>
</dbReference>
<keyword evidence="4" id="KW-0472">Membrane</keyword>
<dbReference type="Gene3D" id="1.25.40.390">
    <property type="match status" value="1"/>
</dbReference>
<comment type="similarity">
    <text evidence="2">Belongs to the SusD family.</text>
</comment>
<proteinExistence type="inferred from homology"/>
<name>A0A1M5FDZ0_9BACT</name>
<dbReference type="SUPFAM" id="SSF48452">
    <property type="entry name" value="TPR-like"/>
    <property type="match status" value="1"/>
</dbReference>
<evidence type="ECO:0000313" key="7">
    <source>
        <dbReference type="EMBL" id="SHF89765.1"/>
    </source>
</evidence>
<dbReference type="AlphaFoldDB" id="A0A1M5FDZ0"/>
<evidence type="ECO:0000313" key="8">
    <source>
        <dbReference type="Proteomes" id="UP000184164"/>
    </source>
</evidence>
<comment type="subcellular location">
    <subcellularLocation>
        <location evidence="1">Cell outer membrane</location>
    </subcellularLocation>
</comment>
<evidence type="ECO:0000256" key="4">
    <source>
        <dbReference type="ARBA" id="ARBA00023136"/>
    </source>
</evidence>
<keyword evidence="8" id="KW-1185">Reference proteome</keyword>
<organism evidence="7 8">
    <name type="scientific">Mariniphaga anaerophila</name>
    <dbReference type="NCBI Taxonomy" id="1484053"/>
    <lineage>
        <taxon>Bacteria</taxon>
        <taxon>Pseudomonadati</taxon>
        <taxon>Bacteroidota</taxon>
        <taxon>Bacteroidia</taxon>
        <taxon>Marinilabiliales</taxon>
        <taxon>Prolixibacteraceae</taxon>
        <taxon>Mariniphaga</taxon>
    </lineage>
</organism>
<dbReference type="GO" id="GO:0009279">
    <property type="term" value="C:cell outer membrane"/>
    <property type="evidence" value="ECO:0007669"/>
    <property type="project" value="UniProtKB-SubCell"/>
</dbReference>
<evidence type="ECO:0000256" key="3">
    <source>
        <dbReference type="ARBA" id="ARBA00022729"/>
    </source>
</evidence>
<dbReference type="EMBL" id="FQUM01000012">
    <property type="protein sequence ID" value="SHF89765.1"/>
    <property type="molecule type" value="Genomic_DNA"/>
</dbReference>
<feature type="domain" description="RagB/SusD" evidence="6">
    <location>
        <begin position="463"/>
        <end position="659"/>
    </location>
</feature>
<dbReference type="InterPro" id="IPR012944">
    <property type="entry name" value="SusD_RagB_dom"/>
</dbReference>
<sequence length="662" mass="75803">MKKSIKYKSILLSFILVLFSIGCTNLDEELYKQINADSFYQSYQDIAAGIARVYEHTSWALCNDGSLWKVGELTTDNMSITQKGRHWYDEGNYVKLHGHSWNYIFGDFYTIWRGMYQGVGYANNFYNDLENVIKPNVEKFNITTEDVETLQAEMMVLSAIFHMHILEVFGPGGVIFTPDMGGDERPESETGTALFDFIEKTIVENIGKLGNHVSGTKDDYYGRVDQATAATALVRLYLNANVTIGQEKFAECKVECEKILDGDYGNYELDNSWQLQWNYNNDLSKAIIWCFPGEKNWLRRTTMPCNNHYQTKYFFRSEQGGSCNGPHLQPSQDTDGSFFEDKYAQGSPYQRYFDGDERRVPMHIEDDGTRQGIFLIGTQSVPGATWAGEPAFSFASEEWKFSGNQDTLYFPDRIGRFSEIVSAWQQAGDSRYAGFVDSHNFKYVLKNATSSELKSISSDVATPGLGITKGEENTGFRLNKYPIYPDVFEAGGWNYNSDFVAMRITDVYYALAECELRAGNKERAAQLLDEVRVKYFTQIGANEAATRKAKFEAGEIEDLREPPHSWYEATTETGNIDEFWMNASYVQNPELLDMDELLAEWGREYIGEGFRRMQLRRFDKYTKGRWWNKSVDSDSKYELCPIPLRALNTNVNLVQNPGYQSH</sequence>
<keyword evidence="3" id="KW-0732">Signal</keyword>
<evidence type="ECO:0000256" key="1">
    <source>
        <dbReference type="ARBA" id="ARBA00004442"/>
    </source>
</evidence>
<gene>
    <name evidence="7" type="ORF">SAMN05444274_11223</name>
</gene>
<accession>A0A1M5FDZ0</accession>
<dbReference type="OrthoDB" id="9783641at2"/>
<dbReference type="PROSITE" id="PS51257">
    <property type="entry name" value="PROKAR_LIPOPROTEIN"/>
    <property type="match status" value="1"/>
</dbReference>
<keyword evidence="5" id="KW-0998">Cell outer membrane</keyword>
<protein>
    <submittedName>
        <fullName evidence="7">SusD family protein</fullName>
    </submittedName>
</protein>
<dbReference type="Proteomes" id="UP000184164">
    <property type="component" value="Unassembled WGS sequence"/>
</dbReference>
<evidence type="ECO:0000256" key="2">
    <source>
        <dbReference type="ARBA" id="ARBA00006275"/>
    </source>
</evidence>
<reference evidence="7 8" key="1">
    <citation type="submission" date="2016-11" db="EMBL/GenBank/DDBJ databases">
        <authorList>
            <person name="Jaros S."/>
            <person name="Januszkiewicz K."/>
            <person name="Wedrychowicz H."/>
        </authorList>
    </citation>
    <scope>NUCLEOTIDE SEQUENCE [LARGE SCALE GENOMIC DNA]</scope>
    <source>
        <strain evidence="7 8">DSM 26910</strain>
    </source>
</reference>
<dbReference type="STRING" id="1484053.SAMN05444274_11223"/>
<dbReference type="Pfam" id="PF07980">
    <property type="entry name" value="SusD_RagB"/>
    <property type="match status" value="1"/>
</dbReference>
<evidence type="ECO:0000259" key="6">
    <source>
        <dbReference type="Pfam" id="PF07980"/>
    </source>
</evidence>